<gene>
    <name evidence="2" type="ORF">J7E47_18140</name>
</gene>
<name>A0A944E197_PSEFL</name>
<feature type="compositionally biased region" description="Basic and acidic residues" evidence="1">
    <location>
        <begin position="19"/>
        <end position="39"/>
    </location>
</feature>
<comment type="caution">
    <text evidence="2">The sequence shown here is derived from an EMBL/GenBank/DDBJ whole genome shotgun (WGS) entry which is preliminary data.</text>
</comment>
<protein>
    <submittedName>
        <fullName evidence="2">Uncharacterized protein</fullName>
    </submittedName>
</protein>
<accession>A0A944E197</accession>
<proteinExistence type="predicted"/>
<dbReference type="RefSeq" id="WP_214914573.1">
    <property type="nucleotide sequence ID" value="NZ_JAGGNX010000010.1"/>
</dbReference>
<evidence type="ECO:0000256" key="1">
    <source>
        <dbReference type="SAM" id="MobiDB-lite"/>
    </source>
</evidence>
<evidence type="ECO:0000313" key="2">
    <source>
        <dbReference type="EMBL" id="MBT2330636.1"/>
    </source>
</evidence>
<reference evidence="2" key="1">
    <citation type="submission" date="2021-03" db="EMBL/GenBank/DDBJ databases">
        <title>Genomic analysis provides insights into the functional capacity of soil bacteria communities inhabiting an altitudinal gradient in the Atacama Desert.</title>
        <authorList>
            <person name="Gonzalez M."/>
            <person name="Maldonado J."/>
            <person name="Maza F."/>
            <person name="Hodar C."/>
            <person name="Cortes M."/>
            <person name="Palma R."/>
            <person name="Andreani C."/>
            <person name="Gaete A."/>
            <person name="Vasquez-Dean J."/>
            <person name="Acuna V."/>
            <person name="Aguado M."/>
            <person name="Mandakovic D."/>
            <person name="Latorre M."/>
            <person name="Orellana A."/>
            <person name="Gutierrez R."/>
            <person name="Montecino M."/>
            <person name="Allende M."/>
            <person name="Maass A."/>
            <person name="Cambiazo V."/>
        </authorList>
    </citation>
    <scope>NUCLEOTIDE SEQUENCE</scope>
    <source>
        <strain evidence="2">ISL-25</strain>
    </source>
</reference>
<organism evidence="2 3">
    <name type="scientific">Pseudomonas fluorescens</name>
    <dbReference type="NCBI Taxonomy" id="294"/>
    <lineage>
        <taxon>Bacteria</taxon>
        <taxon>Pseudomonadati</taxon>
        <taxon>Pseudomonadota</taxon>
        <taxon>Gammaproteobacteria</taxon>
        <taxon>Pseudomonadales</taxon>
        <taxon>Pseudomonadaceae</taxon>
        <taxon>Pseudomonas</taxon>
    </lineage>
</organism>
<sequence length="56" mass="6131">MKPSDQTSHNPDEPAMPGEVERDNDALRPNDPAKRKQQEGDAEAGETDAQKTGRRG</sequence>
<feature type="region of interest" description="Disordered" evidence="1">
    <location>
        <begin position="1"/>
        <end position="56"/>
    </location>
</feature>
<dbReference type="Proteomes" id="UP000692896">
    <property type="component" value="Unassembled WGS sequence"/>
</dbReference>
<dbReference type="AlphaFoldDB" id="A0A944E197"/>
<dbReference type="EMBL" id="JAGGOB010000037">
    <property type="protein sequence ID" value="MBT2330636.1"/>
    <property type="molecule type" value="Genomic_DNA"/>
</dbReference>
<evidence type="ECO:0000313" key="3">
    <source>
        <dbReference type="Proteomes" id="UP000692896"/>
    </source>
</evidence>